<dbReference type="InterPro" id="IPR008927">
    <property type="entry name" value="6-PGluconate_DH-like_C_sf"/>
</dbReference>
<keyword evidence="2" id="KW-0276">Fatty acid metabolism</keyword>
<sequence>MTAPSLTKSALRIRKAAVLGAGVMGAQIAAHLTNADVETVLFDLPAKEGPKSGIALKAIENLKKLSPAPLADGNRAAAIIPANYEEDLDKLKDVDLVIEAIAERMDWKLDLYKKIAPYVSPTAVLASNTSGLSINGLADALPEEMRHRFTGVHFFNPPRYMHLVELIPTRLTDASVLEGLEAFLTTTVGKGVVYAKDTPNFIGNRIGVFSMLATMHHTEQFKLGFDIVDALTGPAVGRPKSATYRTADVVGLDTMAHVIKTMADTLADDPWHEYFKAPVWLSGLIEQGALGQKTGAGFYRKAGKDIVVLDVAKRDYRASEQKASDEVSAILAIKDPAEKFGKLRASSDPQAQFLWATFRDLFHYTAYHLADIADTARDVDFAIRWGYGWKLGPFETWQAAGWQQVAQWIQEDIDAGKAMSKAPLPKWVTDGRHGVHGKNGSYSAAANADKLRSQHPVYKRQLFPDAILGEKFDQGTTVWENDGIRLWTLGDDNVGIISFKTKMNTVNDQVLDGIQYAIGVAEEKLKAVVIWQTAEPFSAGADLKGALGLLQAGKVKEFDAMVANFQRTSMRVKHALVPVVSAVRGLCLGGGCEFQMHSARTVAALESYIGLVEAGVGLLPAGGGLHELAIRAAQSNPSDPFESLKKVFETVAMAKVSGSALEAKQLGLLRESDVVVFNAYELLYVAKQVASSLAESGWRAPLYARNVPVAGDVGTATFKASLANLQAGYFASEHDVAIATRIADTLCGGAIERGSLVDEEWLLDLERKYFVELAQTEKTQARIAHTMTTGKPLRN</sequence>
<feature type="domain" description="3-hydroxyacyl-CoA dehydrogenase C-terminal" evidence="8">
    <location>
        <begin position="201"/>
        <end position="300"/>
    </location>
</feature>
<evidence type="ECO:0000313" key="10">
    <source>
        <dbReference type="EMBL" id="GGA43199.1"/>
    </source>
</evidence>
<dbReference type="CDD" id="cd06558">
    <property type="entry name" value="crotonase-like"/>
    <property type="match status" value="1"/>
</dbReference>
<comment type="catalytic activity">
    <reaction evidence="7">
        <text>a (3S)-3-hydroxyacyl-CoA + NAD(+) = a 3-oxoacyl-CoA + NADH + H(+)</text>
        <dbReference type="Rhea" id="RHEA:22432"/>
        <dbReference type="ChEBI" id="CHEBI:15378"/>
        <dbReference type="ChEBI" id="CHEBI:57318"/>
        <dbReference type="ChEBI" id="CHEBI:57540"/>
        <dbReference type="ChEBI" id="CHEBI:57945"/>
        <dbReference type="ChEBI" id="CHEBI:90726"/>
        <dbReference type="EC" id="1.1.1.35"/>
    </reaction>
</comment>
<dbReference type="Pfam" id="PF00725">
    <property type="entry name" value="3HCDH"/>
    <property type="match status" value="1"/>
</dbReference>
<feature type="domain" description="3-hydroxyacyl-CoA dehydrogenase NAD binding" evidence="9">
    <location>
        <begin position="15"/>
        <end position="198"/>
    </location>
</feature>
<comment type="caution">
    <text evidence="10">The sequence shown here is derived from an EMBL/GenBank/DDBJ whole genome shotgun (WGS) entry which is preliminary data.</text>
</comment>
<proteinExistence type="predicted"/>
<dbReference type="SUPFAM" id="SSF51735">
    <property type="entry name" value="NAD(P)-binding Rossmann-fold domains"/>
    <property type="match status" value="1"/>
</dbReference>
<evidence type="ECO:0000256" key="3">
    <source>
        <dbReference type="ARBA" id="ARBA00022963"/>
    </source>
</evidence>
<evidence type="ECO:0000256" key="2">
    <source>
        <dbReference type="ARBA" id="ARBA00022832"/>
    </source>
</evidence>
<evidence type="ECO:0000256" key="6">
    <source>
        <dbReference type="ARBA" id="ARBA00023098"/>
    </source>
</evidence>
<keyword evidence="6" id="KW-0443">Lipid metabolism</keyword>
<dbReference type="InterPro" id="IPR006176">
    <property type="entry name" value="3-OHacyl-CoA_DH_NAD-bd"/>
</dbReference>
<comment type="pathway">
    <text evidence="1">Lipid metabolism; fatty acid beta-oxidation.</text>
</comment>
<keyword evidence="4" id="KW-0560">Oxidoreductase</keyword>
<keyword evidence="11" id="KW-1185">Reference proteome</keyword>
<evidence type="ECO:0000256" key="1">
    <source>
        <dbReference type="ARBA" id="ARBA00005005"/>
    </source>
</evidence>
<dbReference type="InterPro" id="IPR036291">
    <property type="entry name" value="NAD(P)-bd_dom_sf"/>
</dbReference>
<gene>
    <name evidence="10" type="primary">fadB</name>
    <name evidence="10" type="ORF">GCM10010981_35400</name>
</gene>
<keyword evidence="3" id="KW-0442">Lipid degradation</keyword>
<evidence type="ECO:0000259" key="8">
    <source>
        <dbReference type="Pfam" id="PF00725"/>
    </source>
</evidence>
<organism evidence="10 11">
    <name type="scientific">Dyella nitratireducens</name>
    <dbReference type="NCBI Taxonomy" id="1849580"/>
    <lineage>
        <taxon>Bacteria</taxon>
        <taxon>Pseudomonadati</taxon>
        <taxon>Pseudomonadota</taxon>
        <taxon>Gammaproteobacteria</taxon>
        <taxon>Lysobacterales</taxon>
        <taxon>Rhodanobacteraceae</taxon>
        <taxon>Dyella</taxon>
    </lineage>
</organism>
<dbReference type="EMBL" id="BMJA01000003">
    <property type="protein sequence ID" value="GGA43199.1"/>
    <property type="molecule type" value="Genomic_DNA"/>
</dbReference>
<dbReference type="Gene3D" id="1.10.1040.50">
    <property type="match status" value="1"/>
</dbReference>
<dbReference type="Gene3D" id="3.40.50.720">
    <property type="entry name" value="NAD(P)-binding Rossmann-like Domain"/>
    <property type="match status" value="1"/>
</dbReference>
<dbReference type="PANTHER" id="PTHR48075:SF7">
    <property type="entry name" value="3-HYDROXYACYL-COA DEHYDROGENASE-RELATED"/>
    <property type="match status" value="1"/>
</dbReference>
<dbReference type="PANTHER" id="PTHR48075">
    <property type="entry name" value="3-HYDROXYACYL-COA DEHYDROGENASE FAMILY PROTEIN"/>
    <property type="match status" value="1"/>
</dbReference>
<evidence type="ECO:0000256" key="5">
    <source>
        <dbReference type="ARBA" id="ARBA00023027"/>
    </source>
</evidence>
<dbReference type="RefSeq" id="WP_188796249.1">
    <property type="nucleotide sequence ID" value="NZ_BMJA01000003.1"/>
</dbReference>
<evidence type="ECO:0000259" key="9">
    <source>
        <dbReference type="Pfam" id="PF02737"/>
    </source>
</evidence>
<evidence type="ECO:0000313" key="11">
    <source>
        <dbReference type="Proteomes" id="UP000620046"/>
    </source>
</evidence>
<evidence type="ECO:0000256" key="7">
    <source>
        <dbReference type="ARBA" id="ARBA00049556"/>
    </source>
</evidence>
<accession>A0ABQ1GGE9</accession>
<protein>
    <submittedName>
        <fullName evidence="10">3-hydroxyacyl-CoA dehydrogenase</fullName>
    </submittedName>
</protein>
<dbReference type="SUPFAM" id="SSF52096">
    <property type="entry name" value="ClpP/crotonase"/>
    <property type="match status" value="1"/>
</dbReference>
<dbReference type="Pfam" id="PF02737">
    <property type="entry name" value="3HCDH_N"/>
    <property type="match status" value="1"/>
</dbReference>
<dbReference type="InterPro" id="IPR001753">
    <property type="entry name" value="Enoyl-CoA_hydra/iso"/>
</dbReference>
<dbReference type="Gene3D" id="3.90.226.10">
    <property type="entry name" value="2-enoyl-CoA Hydratase, Chain A, domain 1"/>
    <property type="match status" value="1"/>
</dbReference>
<name>A0ABQ1GGE9_9GAMM</name>
<dbReference type="InterPro" id="IPR006108">
    <property type="entry name" value="3HC_DH_C"/>
</dbReference>
<evidence type="ECO:0000256" key="4">
    <source>
        <dbReference type="ARBA" id="ARBA00023002"/>
    </source>
</evidence>
<keyword evidence="5" id="KW-0520">NAD</keyword>
<reference evidence="11" key="1">
    <citation type="journal article" date="2019" name="Int. J. Syst. Evol. Microbiol.">
        <title>The Global Catalogue of Microorganisms (GCM) 10K type strain sequencing project: providing services to taxonomists for standard genome sequencing and annotation.</title>
        <authorList>
            <consortium name="The Broad Institute Genomics Platform"/>
            <consortium name="The Broad Institute Genome Sequencing Center for Infectious Disease"/>
            <person name="Wu L."/>
            <person name="Ma J."/>
        </authorList>
    </citation>
    <scope>NUCLEOTIDE SEQUENCE [LARGE SCALE GENOMIC DNA]</scope>
    <source>
        <strain evidence="11">CGMCC 1.15439</strain>
    </source>
</reference>
<dbReference type="InterPro" id="IPR029045">
    <property type="entry name" value="ClpP/crotonase-like_dom_sf"/>
</dbReference>
<dbReference type="Pfam" id="PF00378">
    <property type="entry name" value="ECH_1"/>
    <property type="match status" value="1"/>
</dbReference>
<dbReference type="SUPFAM" id="SSF48179">
    <property type="entry name" value="6-phosphogluconate dehydrogenase C-terminal domain-like"/>
    <property type="match status" value="2"/>
</dbReference>
<dbReference type="Proteomes" id="UP000620046">
    <property type="component" value="Unassembled WGS sequence"/>
</dbReference>